<feature type="transmembrane region" description="Helical" evidence="8">
    <location>
        <begin position="6"/>
        <end position="25"/>
    </location>
</feature>
<dbReference type="GO" id="GO:0008273">
    <property type="term" value="F:calcium, potassium:sodium antiporter activity"/>
    <property type="evidence" value="ECO:0007669"/>
    <property type="project" value="TreeGrafter"/>
</dbReference>
<feature type="domain" description="Sodium/calcium exchanger membrane region" evidence="9">
    <location>
        <begin position="11"/>
        <end position="149"/>
    </location>
</feature>
<dbReference type="InterPro" id="IPR004837">
    <property type="entry name" value="NaCa_Exmemb"/>
</dbReference>
<dbReference type="AlphaFoldDB" id="A0A2V1DGZ5"/>
<dbReference type="Gene3D" id="1.20.1420.30">
    <property type="entry name" value="NCX, central ion-binding region"/>
    <property type="match status" value="1"/>
</dbReference>
<dbReference type="STRING" id="97972.A0A2V1DGZ5"/>
<feature type="transmembrane region" description="Helical" evidence="8">
    <location>
        <begin position="72"/>
        <end position="96"/>
    </location>
</feature>
<comment type="subcellular location">
    <subcellularLocation>
        <location evidence="1">Membrane</location>
        <topology evidence="1">Multi-pass membrane protein</topology>
    </subcellularLocation>
</comment>
<keyword evidence="4 8" id="KW-0812">Transmembrane</keyword>
<dbReference type="GO" id="GO:0005886">
    <property type="term" value="C:plasma membrane"/>
    <property type="evidence" value="ECO:0007669"/>
    <property type="project" value="TreeGrafter"/>
</dbReference>
<dbReference type="PANTHER" id="PTHR10846">
    <property type="entry name" value="SODIUM/POTASSIUM/CALCIUM EXCHANGER"/>
    <property type="match status" value="1"/>
</dbReference>
<feature type="transmembrane region" description="Helical" evidence="8">
    <location>
        <begin position="108"/>
        <end position="127"/>
    </location>
</feature>
<feature type="region of interest" description="Disordered" evidence="7">
    <location>
        <begin position="199"/>
        <end position="218"/>
    </location>
</feature>
<feature type="region of interest" description="Disordered" evidence="7">
    <location>
        <begin position="223"/>
        <end position="243"/>
    </location>
</feature>
<evidence type="ECO:0000313" key="11">
    <source>
        <dbReference type="Proteomes" id="UP000244855"/>
    </source>
</evidence>
<dbReference type="OrthoDB" id="2127281at2759"/>
<keyword evidence="11" id="KW-1185">Reference proteome</keyword>
<dbReference type="PANTHER" id="PTHR10846:SF8">
    <property type="entry name" value="INNER MEMBRANE PROTEIN YRBG"/>
    <property type="match status" value="1"/>
</dbReference>
<feature type="domain" description="Sodium/calcium exchanger membrane region" evidence="9">
    <location>
        <begin position="253"/>
        <end position="301"/>
    </location>
</feature>
<feature type="compositionally biased region" description="Polar residues" evidence="7">
    <location>
        <begin position="223"/>
        <end position="236"/>
    </location>
</feature>
<dbReference type="EMBL" id="KZ805437">
    <property type="protein sequence ID" value="PVH97370.1"/>
    <property type="molecule type" value="Genomic_DNA"/>
</dbReference>
<protein>
    <recommendedName>
        <fullName evidence="9">Sodium/calcium exchanger membrane region domain-containing protein</fullName>
    </recommendedName>
</protein>
<evidence type="ECO:0000256" key="5">
    <source>
        <dbReference type="ARBA" id="ARBA00022989"/>
    </source>
</evidence>
<feature type="transmembrane region" description="Helical" evidence="8">
    <location>
        <begin position="45"/>
        <end position="66"/>
    </location>
</feature>
<feature type="transmembrane region" description="Helical" evidence="8">
    <location>
        <begin position="249"/>
        <end position="269"/>
    </location>
</feature>
<reference evidence="10 11" key="1">
    <citation type="journal article" date="2018" name="Sci. Rep.">
        <title>Comparative genomics provides insights into the lifestyle and reveals functional heterogeneity of dark septate endophytic fungi.</title>
        <authorList>
            <person name="Knapp D.G."/>
            <person name="Nemeth J.B."/>
            <person name="Barry K."/>
            <person name="Hainaut M."/>
            <person name="Henrissat B."/>
            <person name="Johnson J."/>
            <person name="Kuo A."/>
            <person name="Lim J.H.P."/>
            <person name="Lipzen A."/>
            <person name="Nolan M."/>
            <person name="Ohm R.A."/>
            <person name="Tamas L."/>
            <person name="Grigoriev I.V."/>
            <person name="Spatafora J.W."/>
            <person name="Nagy L.G."/>
            <person name="Kovacs G.M."/>
        </authorList>
    </citation>
    <scope>NUCLEOTIDE SEQUENCE [LARGE SCALE GENOMIC DNA]</scope>
    <source>
        <strain evidence="10 11">DSE2036</strain>
    </source>
</reference>
<evidence type="ECO:0000256" key="8">
    <source>
        <dbReference type="SAM" id="Phobius"/>
    </source>
</evidence>
<evidence type="ECO:0000259" key="9">
    <source>
        <dbReference type="Pfam" id="PF01699"/>
    </source>
</evidence>
<evidence type="ECO:0000256" key="4">
    <source>
        <dbReference type="ARBA" id="ARBA00022692"/>
    </source>
</evidence>
<evidence type="ECO:0000313" key="10">
    <source>
        <dbReference type="EMBL" id="PVH97370.1"/>
    </source>
</evidence>
<gene>
    <name evidence="10" type="ORF">DM02DRAFT_616531</name>
</gene>
<feature type="transmembrane region" description="Helical" evidence="8">
    <location>
        <begin position="281"/>
        <end position="299"/>
    </location>
</feature>
<evidence type="ECO:0000256" key="2">
    <source>
        <dbReference type="ARBA" id="ARBA00005364"/>
    </source>
</evidence>
<dbReference type="InterPro" id="IPR004481">
    <property type="entry name" value="K/Na/Ca-exchanger"/>
</dbReference>
<keyword evidence="6 8" id="KW-0472">Membrane</keyword>
<proteinExistence type="inferred from homology"/>
<keyword evidence="3" id="KW-0050">Antiport</keyword>
<feature type="region of interest" description="Disordered" evidence="7">
    <location>
        <begin position="160"/>
        <end position="192"/>
    </location>
</feature>
<keyword evidence="5 8" id="KW-1133">Transmembrane helix</keyword>
<dbReference type="GO" id="GO:0005262">
    <property type="term" value="F:calcium channel activity"/>
    <property type="evidence" value="ECO:0007669"/>
    <property type="project" value="TreeGrafter"/>
</dbReference>
<accession>A0A2V1DGZ5</accession>
<evidence type="ECO:0000256" key="1">
    <source>
        <dbReference type="ARBA" id="ARBA00004141"/>
    </source>
</evidence>
<sequence>MANADVVAYNIAAFISTLFLLEFGADKFIDHTAVVARRTGIPETIIGLVTAGGEWEELAVVIASLARNRASLAIGNIVGSAISNILGAFSLGLLFHPKDSPIVFDRSSRIYSLILLVLTTFVTPIIYSSTRTIWLVCGSILIAFFAIYIGSVGWAISEGTMTAPEDSDSDDSDDSDEGNDSDDSDDSSNDESTIDVVAERTSDHTNGNYHRPNGSAPIEYDEQTNQAAHAGSSATQILPRPSRPRPRTLPYHISYLLLGFLAICLAGYVLSHAATTITDEFGIADVLFGVVILAIATTLPESS</sequence>
<feature type="compositionally biased region" description="Acidic residues" evidence="7">
    <location>
        <begin position="165"/>
        <end position="192"/>
    </location>
</feature>
<dbReference type="GO" id="GO:0006874">
    <property type="term" value="P:intracellular calcium ion homeostasis"/>
    <property type="evidence" value="ECO:0007669"/>
    <property type="project" value="TreeGrafter"/>
</dbReference>
<keyword evidence="3" id="KW-0813">Transport</keyword>
<evidence type="ECO:0000256" key="6">
    <source>
        <dbReference type="ARBA" id="ARBA00023136"/>
    </source>
</evidence>
<evidence type="ECO:0000256" key="7">
    <source>
        <dbReference type="SAM" id="MobiDB-lite"/>
    </source>
</evidence>
<comment type="similarity">
    <text evidence="2">Belongs to the Ca(2+):cation antiporter (CaCA) (TC 2.A.19) family. SLC24A subfamily.</text>
</comment>
<feature type="transmembrane region" description="Helical" evidence="8">
    <location>
        <begin position="133"/>
        <end position="156"/>
    </location>
</feature>
<name>A0A2V1DGZ5_9PLEO</name>
<evidence type="ECO:0000256" key="3">
    <source>
        <dbReference type="ARBA" id="ARBA00022449"/>
    </source>
</evidence>
<dbReference type="Pfam" id="PF01699">
    <property type="entry name" value="Na_Ca_ex"/>
    <property type="match status" value="2"/>
</dbReference>
<dbReference type="InterPro" id="IPR044880">
    <property type="entry name" value="NCX_ion-bd_dom_sf"/>
</dbReference>
<dbReference type="Proteomes" id="UP000244855">
    <property type="component" value="Unassembled WGS sequence"/>
</dbReference>
<organism evidence="10 11">
    <name type="scientific">Periconia macrospinosa</name>
    <dbReference type="NCBI Taxonomy" id="97972"/>
    <lineage>
        <taxon>Eukaryota</taxon>
        <taxon>Fungi</taxon>
        <taxon>Dikarya</taxon>
        <taxon>Ascomycota</taxon>
        <taxon>Pezizomycotina</taxon>
        <taxon>Dothideomycetes</taxon>
        <taxon>Pleosporomycetidae</taxon>
        <taxon>Pleosporales</taxon>
        <taxon>Massarineae</taxon>
        <taxon>Periconiaceae</taxon>
        <taxon>Periconia</taxon>
    </lineage>
</organism>